<dbReference type="Proteomes" id="UP001140066">
    <property type="component" value="Unassembled WGS sequence"/>
</dbReference>
<dbReference type="EMBL" id="JANBUK010001348">
    <property type="protein sequence ID" value="KAJ2782115.1"/>
    <property type="molecule type" value="Genomic_DNA"/>
</dbReference>
<feature type="non-terminal residue" evidence="1">
    <location>
        <position position="1"/>
    </location>
</feature>
<protein>
    <submittedName>
        <fullName evidence="1">Uncharacterized protein</fullName>
    </submittedName>
</protein>
<keyword evidence="2" id="KW-1185">Reference proteome</keyword>
<name>A0ACC1KBQ0_9FUNG</name>
<sequence>LAAMVSPNSAYPNNLRLAYYPLSTNFRLLRVKETTDASASITANISMLVAIACPNFAHVDIPPELRNSFSREIAWSAHTRPFKPYADSIRRLIYEE</sequence>
<comment type="caution">
    <text evidence="1">The sequence shown here is derived from an EMBL/GenBank/DDBJ whole genome shotgun (WGS) entry which is preliminary data.</text>
</comment>
<evidence type="ECO:0000313" key="2">
    <source>
        <dbReference type="Proteomes" id="UP001140066"/>
    </source>
</evidence>
<reference evidence="1" key="1">
    <citation type="submission" date="2022-07" db="EMBL/GenBank/DDBJ databases">
        <title>Phylogenomic reconstructions and comparative analyses of Kickxellomycotina fungi.</title>
        <authorList>
            <person name="Reynolds N.K."/>
            <person name="Stajich J.E."/>
            <person name="Barry K."/>
            <person name="Grigoriev I.V."/>
            <person name="Crous P."/>
            <person name="Smith M.E."/>
        </authorList>
    </citation>
    <scope>NUCLEOTIDE SEQUENCE</scope>
    <source>
        <strain evidence="1">BCRC 34191</strain>
    </source>
</reference>
<accession>A0ACC1KBQ0</accession>
<gene>
    <name evidence="1" type="ORF">GGI18_003653</name>
</gene>
<proteinExistence type="predicted"/>
<organism evidence="1 2">
    <name type="scientific">Coemansia linderi</name>
    <dbReference type="NCBI Taxonomy" id="2663919"/>
    <lineage>
        <taxon>Eukaryota</taxon>
        <taxon>Fungi</taxon>
        <taxon>Fungi incertae sedis</taxon>
        <taxon>Zoopagomycota</taxon>
        <taxon>Kickxellomycotina</taxon>
        <taxon>Kickxellomycetes</taxon>
        <taxon>Kickxellales</taxon>
        <taxon>Kickxellaceae</taxon>
        <taxon>Coemansia</taxon>
    </lineage>
</organism>
<evidence type="ECO:0000313" key="1">
    <source>
        <dbReference type="EMBL" id="KAJ2782115.1"/>
    </source>
</evidence>